<dbReference type="NCBIfam" id="TIGR01640">
    <property type="entry name" value="F_box_assoc_1"/>
    <property type="match status" value="1"/>
</dbReference>
<proteinExistence type="predicted"/>
<dbReference type="InterPro" id="IPR001810">
    <property type="entry name" value="F-box_dom"/>
</dbReference>
<dbReference type="SUPFAM" id="SSF50965">
    <property type="entry name" value="Galactose oxidase, central domain"/>
    <property type="match status" value="1"/>
</dbReference>
<dbReference type="Pfam" id="PF00646">
    <property type="entry name" value="F-box"/>
    <property type="match status" value="1"/>
</dbReference>
<dbReference type="STRING" id="56857.A0A200QIZ1"/>
<comment type="caution">
    <text evidence="3">The sequence shown here is derived from an EMBL/GenBank/DDBJ whole genome shotgun (WGS) entry which is preliminary data.</text>
</comment>
<dbReference type="Gene3D" id="1.20.1280.50">
    <property type="match status" value="1"/>
</dbReference>
<organism evidence="3 4">
    <name type="scientific">Macleaya cordata</name>
    <name type="common">Five-seeded plume-poppy</name>
    <name type="synonym">Bocconia cordata</name>
    <dbReference type="NCBI Taxonomy" id="56857"/>
    <lineage>
        <taxon>Eukaryota</taxon>
        <taxon>Viridiplantae</taxon>
        <taxon>Streptophyta</taxon>
        <taxon>Embryophyta</taxon>
        <taxon>Tracheophyta</taxon>
        <taxon>Spermatophyta</taxon>
        <taxon>Magnoliopsida</taxon>
        <taxon>Ranunculales</taxon>
        <taxon>Papaveraceae</taxon>
        <taxon>Papaveroideae</taxon>
        <taxon>Macleaya</taxon>
    </lineage>
</organism>
<evidence type="ECO:0000313" key="4">
    <source>
        <dbReference type="Proteomes" id="UP000195402"/>
    </source>
</evidence>
<name>A0A200QIZ1_MACCD</name>
<dbReference type="InterPro" id="IPR013187">
    <property type="entry name" value="F-box-assoc_dom_typ3"/>
</dbReference>
<feature type="domain" description="F-box" evidence="1">
    <location>
        <begin position="20"/>
        <end position="60"/>
    </location>
</feature>
<dbReference type="Proteomes" id="UP000195402">
    <property type="component" value="Unassembled WGS sequence"/>
</dbReference>
<dbReference type="Gene3D" id="2.120.10.80">
    <property type="entry name" value="Kelch-type beta propeller"/>
    <property type="match status" value="1"/>
</dbReference>
<dbReference type="InterPro" id="IPR017451">
    <property type="entry name" value="F-box-assoc_interact_dom"/>
</dbReference>
<accession>A0A200QIZ1</accession>
<dbReference type="InterPro" id="IPR036047">
    <property type="entry name" value="F-box-like_dom_sf"/>
</dbReference>
<dbReference type="InParanoid" id="A0A200QIZ1"/>
<dbReference type="AlphaFoldDB" id="A0A200QIZ1"/>
<protein>
    <recommendedName>
        <fullName evidence="5">F-box domain</fullName>
    </recommendedName>
</protein>
<dbReference type="InterPro" id="IPR011043">
    <property type="entry name" value="Gal_Oxase/kelch_b-propeller"/>
</dbReference>
<dbReference type="InterPro" id="IPR015915">
    <property type="entry name" value="Kelch-typ_b-propeller"/>
</dbReference>
<feature type="domain" description="F-box associated beta-propeller type 3" evidence="2">
    <location>
        <begin position="114"/>
        <end position="372"/>
    </location>
</feature>
<evidence type="ECO:0000313" key="3">
    <source>
        <dbReference type="EMBL" id="OVA10402.1"/>
    </source>
</evidence>
<evidence type="ECO:0008006" key="5">
    <source>
        <dbReference type="Google" id="ProtNLM"/>
    </source>
</evidence>
<dbReference type="EMBL" id="MVGT01001925">
    <property type="protein sequence ID" value="OVA10402.1"/>
    <property type="molecule type" value="Genomic_DNA"/>
</dbReference>
<dbReference type="SUPFAM" id="SSF81383">
    <property type="entry name" value="F-box domain"/>
    <property type="match status" value="1"/>
</dbReference>
<dbReference type="PANTHER" id="PTHR31672">
    <property type="entry name" value="BNACNNG10540D PROTEIN"/>
    <property type="match status" value="1"/>
</dbReference>
<dbReference type="InterPro" id="IPR050796">
    <property type="entry name" value="SCF_F-box_component"/>
</dbReference>
<sequence>MNPPQMMIGDNSSVLDINPWNKLDDVMVECVLAKFSISDIFFNCQVVCKRWSSVIHSPTFSIARIQLSDRCPWFLIFDIVSSAYVAYDTEVCDWRRPRVQYSKPFEIAGKQPGHPFVASAGLVCFFQSGTGSLIVCNPFLGLVRSLPVLCMPNNDYVRGFALHVSGPNYKVFVTYGRWPNLGMKVFSSEEKKASWVELPLRGLKNEYESWPLLQREMINNDNHLVQMKGVTVTGNEGQVLVFFLILNGILVCFDTRKGTFLMYPRLLEREHISADLVECGGRVFLVVLMEPVLGQPSSSTTERRTLRVWVFNNEKAEWKHISAMPTNMSKDYDFEAQIICSGYGNYIMACVNSIQDNYFNQVVVYNIQKNTWVELSPYFDDSNRLRIVWAYCFMPDFETKV</sequence>
<dbReference type="OrthoDB" id="2095648at2759"/>
<evidence type="ECO:0000259" key="2">
    <source>
        <dbReference type="Pfam" id="PF08268"/>
    </source>
</evidence>
<evidence type="ECO:0000259" key="1">
    <source>
        <dbReference type="Pfam" id="PF00646"/>
    </source>
</evidence>
<gene>
    <name evidence="3" type="ORF">BVC80_911g3</name>
</gene>
<dbReference type="PANTHER" id="PTHR31672:SF7">
    <property type="entry name" value="F-BOX DOMAIN-CONTAINING PROTEIN"/>
    <property type="match status" value="1"/>
</dbReference>
<reference evidence="3 4" key="1">
    <citation type="journal article" date="2017" name="Mol. Plant">
        <title>The Genome of Medicinal Plant Macleaya cordata Provides New Insights into Benzylisoquinoline Alkaloids Metabolism.</title>
        <authorList>
            <person name="Liu X."/>
            <person name="Liu Y."/>
            <person name="Huang P."/>
            <person name="Ma Y."/>
            <person name="Qing Z."/>
            <person name="Tang Q."/>
            <person name="Cao H."/>
            <person name="Cheng P."/>
            <person name="Zheng Y."/>
            <person name="Yuan Z."/>
            <person name="Zhou Y."/>
            <person name="Liu J."/>
            <person name="Tang Z."/>
            <person name="Zhuo Y."/>
            <person name="Zhang Y."/>
            <person name="Yu L."/>
            <person name="Huang J."/>
            <person name="Yang P."/>
            <person name="Peng Q."/>
            <person name="Zhang J."/>
            <person name="Jiang W."/>
            <person name="Zhang Z."/>
            <person name="Lin K."/>
            <person name="Ro D.K."/>
            <person name="Chen X."/>
            <person name="Xiong X."/>
            <person name="Shang Y."/>
            <person name="Huang S."/>
            <person name="Zeng J."/>
        </authorList>
    </citation>
    <scope>NUCLEOTIDE SEQUENCE [LARGE SCALE GENOMIC DNA]</scope>
    <source>
        <strain evidence="4">cv. BLH2017</strain>
        <tissue evidence="3">Root</tissue>
    </source>
</reference>
<keyword evidence="4" id="KW-1185">Reference proteome</keyword>
<dbReference type="Pfam" id="PF08268">
    <property type="entry name" value="FBA_3"/>
    <property type="match status" value="1"/>
</dbReference>